<dbReference type="EMBL" id="CP063310">
    <property type="protein sequence ID" value="QOS66716.1"/>
    <property type="molecule type" value="Genomic_DNA"/>
</dbReference>
<sequence>MDKTRAKIKATSMTAFVAILLIALMFGIQTSILIVDWLTTGGALSNPDSARRGMSLFRDALLIALAVYVAFVFLRINREETPFFAALPRRIKAAAVLLFAALTVPKWLYWTIFSIQTGTPSGALVDESVMFAFMLAAIVFCLGQILEYGYLVQDENFEII</sequence>
<accession>A0A6L7ITW1</accession>
<proteinExistence type="predicted"/>
<dbReference type="KEGG" id="egd:GS424_009065"/>
<name>A0A6L7ITW1_9ACTN</name>
<dbReference type="AlphaFoldDB" id="A0A6L7ITW1"/>
<dbReference type="Proteomes" id="UP000478463">
    <property type="component" value="Chromosome"/>
</dbReference>
<evidence type="ECO:0000313" key="2">
    <source>
        <dbReference type="Proteomes" id="UP000478463"/>
    </source>
</evidence>
<reference evidence="1 2" key="1">
    <citation type="submission" date="2020-10" db="EMBL/GenBank/DDBJ databases">
        <title>Eggerthella sp. nov., isolated from human feces.</title>
        <authorList>
            <person name="Yajun G."/>
        </authorList>
    </citation>
    <scope>NUCLEOTIDE SEQUENCE [LARGE SCALE GENOMIC DNA]</scope>
    <source>
        <strain evidence="1 2">HF-1101</strain>
    </source>
</reference>
<dbReference type="RefSeq" id="WP_160942500.1">
    <property type="nucleotide sequence ID" value="NZ_CP063310.1"/>
</dbReference>
<organism evidence="1 2">
    <name type="scientific">Eggerthella guodeyinii</name>
    <dbReference type="NCBI Taxonomy" id="2690837"/>
    <lineage>
        <taxon>Bacteria</taxon>
        <taxon>Bacillati</taxon>
        <taxon>Actinomycetota</taxon>
        <taxon>Coriobacteriia</taxon>
        <taxon>Eggerthellales</taxon>
        <taxon>Eggerthellaceae</taxon>
        <taxon>Eggerthella</taxon>
    </lineage>
</organism>
<gene>
    <name evidence="1" type="ORF">GS424_009065</name>
</gene>
<evidence type="ECO:0008006" key="3">
    <source>
        <dbReference type="Google" id="ProtNLM"/>
    </source>
</evidence>
<evidence type="ECO:0000313" key="1">
    <source>
        <dbReference type="EMBL" id="QOS66716.1"/>
    </source>
</evidence>
<protein>
    <recommendedName>
        <fullName evidence="3">DUF2975 domain-containing protein</fullName>
    </recommendedName>
</protein>